<dbReference type="Pfam" id="PF02759">
    <property type="entry name" value="RUN"/>
    <property type="match status" value="1"/>
</dbReference>
<feature type="region of interest" description="Disordered" evidence="2">
    <location>
        <begin position="676"/>
        <end position="697"/>
    </location>
</feature>
<evidence type="ECO:0000313" key="5">
    <source>
        <dbReference type="Proteomes" id="UP001292079"/>
    </source>
</evidence>
<keyword evidence="5" id="KW-1185">Reference proteome</keyword>
<dbReference type="CDD" id="cd17671">
    <property type="entry name" value="RUN"/>
    <property type="match status" value="1"/>
</dbReference>
<gene>
    <name evidence="4" type="ORF">MN116_006331</name>
</gene>
<dbReference type="PANTHER" id="PTHR45956:SF6">
    <property type="entry name" value="RUN DOMAIN-CONTAINING PROTEIN"/>
    <property type="match status" value="1"/>
</dbReference>
<evidence type="ECO:0000256" key="2">
    <source>
        <dbReference type="SAM" id="MobiDB-lite"/>
    </source>
</evidence>
<dbReference type="PROSITE" id="PS50826">
    <property type="entry name" value="RUN"/>
    <property type="match status" value="1"/>
</dbReference>
<sequence>MDVVRSSPHEITSNSLYRLAELVIKSQIESSVHRIPDESFADVQNFLAVLENLFYHGLRRNNIPVGRRIPRHPWSLILQLSNLPSFEHTSSIKLLDHLNNDFSKLRAWIKLSLVKCCLHSALLDLVQRKPNLTNYYCQEAIFRSEEIFHIVDLLVGLRNIQFNLDFKSDAGGYSCCVSPIDFSPYLSFKQSLETQLSAICECRNESTNENKKTKCVWRRGFEKLKQNQVYYSEQKHYHEELIQKQSISLDKHKEQLNYYKEATANLQSYILELQVKLTLIHEQYDQELKRLGVKHSQLTAPTFRNIPNRINRFQDINKQQSSRNESKPLSNLLLKPIFNNNAYVGVSTSYHHMPSILSVDQGIDALSLEDSSVSDISNSHLSSTSIAENVGPGELKRRRLVKFIESDENNNSDYDLTKKHHLKRLSLPIKARSASPSSNGSNFLSSSISESSQPKNTVELKSLIKSNNSGQPFNQKSKMLVSVQEIPSERFILPDTSYSNTSLHNSPKTLDSMTVIVKPRSHSLFSCYVPKISTDEVEGIIRHVDSLMNPQSTTIPVTTTTVTTAAETDTVTKASMINVDNEDDITVDDSIGSKNQCSNLFLSGADLMDSITSSEIMETSSEYYNPHDRLQSSTREFYHLTSEEDLGSSDEDVDHNNINNEIQQLYHEQITTTKYTNPNSTTVGKMSTTTTTTTSTTMSLTTSSIPVRNQLITEENIPIKD</sequence>
<evidence type="ECO:0000256" key="1">
    <source>
        <dbReference type="ARBA" id="ARBA00023054"/>
    </source>
</evidence>
<dbReference type="PANTHER" id="PTHR45956">
    <property type="entry name" value="RUN AND FYVE DOMAIN-CONTAINING PROTEIN 2-LIKE PROTEIN"/>
    <property type="match status" value="1"/>
</dbReference>
<dbReference type="InterPro" id="IPR037213">
    <property type="entry name" value="Run_dom_sf"/>
</dbReference>
<dbReference type="SMART" id="SM00593">
    <property type="entry name" value="RUN"/>
    <property type="match status" value="1"/>
</dbReference>
<feature type="compositionally biased region" description="Low complexity" evidence="2">
    <location>
        <begin position="433"/>
        <end position="451"/>
    </location>
</feature>
<feature type="region of interest" description="Disordered" evidence="2">
    <location>
        <begin position="429"/>
        <end position="451"/>
    </location>
</feature>
<dbReference type="SUPFAM" id="SSF140741">
    <property type="entry name" value="RUN domain-like"/>
    <property type="match status" value="1"/>
</dbReference>
<organism evidence="4 5">
    <name type="scientific">Schistosoma mekongi</name>
    <name type="common">Parasitic worm</name>
    <dbReference type="NCBI Taxonomy" id="38744"/>
    <lineage>
        <taxon>Eukaryota</taxon>
        <taxon>Metazoa</taxon>
        <taxon>Spiralia</taxon>
        <taxon>Lophotrochozoa</taxon>
        <taxon>Platyhelminthes</taxon>
        <taxon>Trematoda</taxon>
        <taxon>Digenea</taxon>
        <taxon>Strigeidida</taxon>
        <taxon>Schistosomatoidea</taxon>
        <taxon>Schistosomatidae</taxon>
        <taxon>Schistosoma</taxon>
    </lineage>
</organism>
<dbReference type="EMBL" id="JALJAT010000004">
    <property type="protein sequence ID" value="KAK4470813.1"/>
    <property type="molecule type" value="Genomic_DNA"/>
</dbReference>
<dbReference type="InterPro" id="IPR047335">
    <property type="entry name" value="RUFY1-3"/>
</dbReference>
<evidence type="ECO:0000313" key="4">
    <source>
        <dbReference type="EMBL" id="KAK4470813.1"/>
    </source>
</evidence>
<feature type="domain" description="RUN" evidence="3">
    <location>
        <begin position="37"/>
        <end position="169"/>
    </location>
</feature>
<dbReference type="AlphaFoldDB" id="A0AAE2D459"/>
<accession>A0AAE2D459</accession>
<reference evidence="4" key="1">
    <citation type="submission" date="2022-04" db="EMBL/GenBank/DDBJ databases">
        <authorList>
            <person name="Xu L."/>
            <person name="Lv Z."/>
        </authorList>
    </citation>
    <scope>NUCLEOTIDE SEQUENCE</scope>
    <source>
        <strain evidence="4">LV_2022a</strain>
    </source>
</reference>
<name>A0AAE2D459_SCHME</name>
<proteinExistence type="predicted"/>
<protein>
    <recommendedName>
        <fullName evidence="3">RUN domain-containing protein</fullName>
    </recommendedName>
</protein>
<keyword evidence="1" id="KW-0175">Coiled coil</keyword>
<reference evidence="4" key="2">
    <citation type="journal article" date="2023" name="Infect Dis Poverty">
        <title>Chromosome-scale genome of the human blood fluke Schistosoma mekongi and its implications for public health.</title>
        <authorList>
            <person name="Zhou M."/>
            <person name="Xu L."/>
            <person name="Xu D."/>
            <person name="Chen W."/>
            <person name="Khan J."/>
            <person name="Hu Y."/>
            <person name="Huang H."/>
            <person name="Wei H."/>
            <person name="Zhang Y."/>
            <person name="Chusongsang P."/>
            <person name="Tanasarnprasert K."/>
            <person name="Hu X."/>
            <person name="Limpanont Y."/>
            <person name="Lv Z."/>
        </authorList>
    </citation>
    <scope>NUCLEOTIDE SEQUENCE</scope>
    <source>
        <strain evidence="4">LV_2022a</strain>
    </source>
</reference>
<evidence type="ECO:0000259" key="3">
    <source>
        <dbReference type="PROSITE" id="PS50826"/>
    </source>
</evidence>
<dbReference type="Proteomes" id="UP001292079">
    <property type="component" value="Unassembled WGS sequence"/>
</dbReference>
<dbReference type="Gene3D" id="1.20.58.900">
    <property type="match status" value="1"/>
</dbReference>
<dbReference type="InterPro" id="IPR004012">
    <property type="entry name" value="Run_dom"/>
</dbReference>
<comment type="caution">
    <text evidence="4">The sequence shown here is derived from an EMBL/GenBank/DDBJ whole genome shotgun (WGS) entry which is preliminary data.</text>
</comment>